<dbReference type="OrthoDB" id="5372011at2759"/>
<accession>A0A1Y2A860</accession>
<comment type="caution">
    <text evidence="2">The sequence shown here is derived from an EMBL/GenBank/DDBJ whole genome shotgun (WGS) entry which is preliminary data.</text>
</comment>
<evidence type="ECO:0000313" key="2">
    <source>
        <dbReference type="EMBL" id="ORY18681.1"/>
    </source>
</evidence>
<feature type="region of interest" description="Disordered" evidence="1">
    <location>
        <begin position="160"/>
        <end position="200"/>
    </location>
</feature>
<gene>
    <name evidence="2" type="ORF">BCR34DRAFT_660046</name>
</gene>
<feature type="compositionally biased region" description="Polar residues" evidence="1">
    <location>
        <begin position="57"/>
        <end position="67"/>
    </location>
</feature>
<dbReference type="Proteomes" id="UP000193144">
    <property type="component" value="Unassembled WGS sequence"/>
</dbReference>
<name>A0A1Y2A860_9PLEO</name>
<evidence type="ECO:0000256" key="1">
    <source>
        <dbReference type="SAM" id="MobiDB-lite"/>
    </source>
</evidence>
<feature type="region of interest" description="Disordered" evidence="1">
    <location>
        <begin position="1"/>
        <end position="91"/>
    </location>
</feature>
<dbReference type="EMBL" id="MCFA01000005">
    <property type="protein sequence ID" value="ORY18681.1"/>
    <property type="molecule type" value="Genomic_DNA"/>
</dbReference>
<reference evidence="2 3" key="1">
    <citation type="submission" date="2016-07" db="EMBL/GenBank/DDBJ databases">
        <title>Pervasive Adenine N6-methylation of Active Genes in Fungi.</title>
        <authorList>
            <consortium name="DOE Joint Genome Institute"/>
            <person name="Mondo S.J."/>
            <person name="Dannebaum R.O."/>
            <person name="Kuo R.C."/>
            <person name="Labutti K."/>
            <person name="Haridas S."/>
            <person name="Kuo A."/>
            <person name="Salamov A."/>
            <person name="Ahrendt S.R."/>
            <person name="Lipzen A."/>
            <person name="Sullivan W."/>
            <person name="Andreopoulos W.B."/>
            <person name="Clum A."/>
            <person name="Lindquist E."/>
            <person name="Daum C."/>
            <person name="Ramamoorthy G.K."/>
            <person name="Gryganskyi A."/>
            <person name="Culley D."/>
            <person name="Magnuson J.K."/>
            <person name="James T.Y."/>
            <person name="O'Malley M.A."/>
            <person name="Stajich J.E."/>
            <person name="Spatafora J.W."/>
            <person name="Visel A."/>
            <person name="Grigoriev I.V."/>
        </authorList>
    </citation>
    <scope>NUCLEOTIDE SEQUENCE [LARGE SCALE GENOMIC DNA]</scope>
    <source>
        <strain evidence="2 3">CBS 115471</strain>
    </source>
</reference>
<feature type="compositionally biased region" description="Basic and acidic residues" evidence="1">
    <location>
        <begin position="181"/>
        <end position="200"/>
    </location>
</feature>
<sequence length="200" mass="22004">MPPSNTPYQLPPPVPGPISVSTTHPPASAVSTPSPAFTPTQRSQQARNKPVNPPPSDTTNVNASRRTSGWRDTEDTNTLDGPGVADSYEQRQARSQAAEILDSVELLLWYSSARNESIPQTRRHFQNIFLGLSESISTSPEQDSPDSVAWKEEYEVPLEKLRKGVAPSPRGGASQRRTSAKGKEKEKEKDREKDRRKSSG</sequence>
<evidence type="ECO:0000313" key="3">
    <source>
        <dbReference type="Proteomes" id="UP000193144"/>
    </source>
</evidence>
<protein>
    <submittedName>
        <fullName evidence="2">Uncharacterized protein</fullName>
    </submittedName>
</protein>
<feature type="compositionally biased region" description="Low complexity" evidence="1">
    <location>
        <begin position="21"/>
        <end position="40"/>
    </location>
</feature>
<dbReference type="AlphaFoldDB" id="A0A1Y2A860"/>
<keyword evidence="3" id="KW-1185">Reference proteome</keyword>
<organism evidence="2 3">
    <name type="scientific">Clohesyomyces aquaticus</name>
    <dbReference type="NCBI Taxonomy" id="1231657"/>
    <lineage>
        <taxon>Eukaryota</taxon>
        <taxon>Fungi</taxon>
        <taxon>Dikarya</taxon>
        <taxon>Ascomycota</taxon>
        <taxon>Pezizomycotina</taxon>
        <taxon>Dothideomycetes</taxon>
        <taxon>Pleosporomycetidae</taxon>
        <taxon>Pleosporales</taxon>
        <taxon>Lindgomycetaceae</taxon>
        <taxon>Clohesyomyces</taxon>
    </lineage>
</organism>
<feature type="compositionally biased region" description="Pro residues" evidence="1">
    <location>
        <begin position="1"/>
        <end position="16"/>
    </location>
</feature>
<proteinExistence type="predicted"/>